<dbReference type="SUPFAM" id="SSF53613">
    <property type="entry name" value="Ribokinase-like"/>
    <property type="match status" value="1"/>
</dbReference>
<dbReference type="CDD" id="cd01166">
    <property type="entry name" value="KdgK"/>
    <property type="match status" value="1"/>
</dbReference>
<keyword evidence="6" id="KW-1185">Reference proteome</keyword>
<name>A0ABT4TUY8_9ACTN</name>
<comment type="similarity">
    <text evidence="1">Belongs to the carbohydrate kinase PfkB family.</text>
</comment>
<sequence length="319" mass="32535">MGRTGGPEAVCVGETMAVLAPADGAPADRGGDLAVGAGGAEANTATGLAALGHRAAWVGRLGDDPFGRVVAAELRARGVDTSGAEVDPDRPTGVYLKDPDPAGSRVHYYRTGSAAAAMGPHTRLPDGAHLVHVSGITPALSPGCAALADRLLSPDRPTGGPLVSFDVNHRPGLWSAERAAPHLLRLAARADAVFVGADEAARLWGARGAEEVRALLPGVPLLVVKDAEADAVCFSEEGTVRVPALKTGIVEPVGAGDAFAAGFLSGLLRGLPVRDRLRLGHLMAAACLKSSGDTAPPPPRAVRERLLAADEGTWRSTVL</sequence>
<dbReference type="Pfam" id="PF00294">
    <property type="entry name" value="PfkB"/>
    <property type="match status" value="1"/>
</dbReference>
<comment type="caution">
    <text evidence="5">The sequence shown here is derived from an EMBL/GenBank/DDBJ whole genome shotgun (WGS) entry which is preliminary data.</text>
</comment>
<keyword evidence="2" id="KW-0808">Transferase</keyword>
<dbReference type="InterPro" id="IPR052700">
    <property type="entry name" value="Carb_kinase_PfkB-like"/>
</dbReference>
<dbReference type="Gene3D" id="3.40.1190.20">
    <property type="match status" value="1"/>
</dbReference>
<accession>A0ABT4TUY8</accession>
<evidence type="ECO:0000259" key="4">
    <source>
        <dbReference type="Pfam" id="PF00294"/>
    </source>
</evidence>
<feature type="domain" description="Carbohydrate kinase PfkB" evidence="4">
    <location>
        <begin position="9"/>
        <end position="297"/>
    </location>
</feature>
<proteinExistence type="inferred from homology"/>
<evidence type="ECO:0000313" key="6">
    <source>
        <dbReference type="Proteomes" id="UP001165685"/>
    </source>
</evidence>
<evidence type="ECO:0000256" key="3">
    <source>
        <dbReference type="ARBA" id="ARBA00022777"/>
    </source>
</evidence>
<organism evidence="5 6">
    <name type="scientific">Nocardiopsis suaedae</name>
    <dbReference type="NCBI Taxonomy" id="3018444"/>
    <lineage>
        <taxon>Bacteria</taxon>
        <taxon>Bacillati</taxon>
        <taxon>Actinomycetota</taxon>
        <taxon>Actinomycetes</taxon>
        <taxon>Streptosporangiales</taxon>
        <taxon>Nocardiopsidaceae</taxon>
        <taxon>Nocardiopsis</taxon>
    </lineage>
</organism>
<evidence type="ECO:0000313" key="5">
    <source>
        <dbReference type="EMBL" id="MDA2808524.1"/>
    </source>
</evidence>
<dbReference type="GO" id="GO:0016301">
    <property type="term" value="F:kinase activity"/>
    <property type="evidence" value="ECO:0007669"/>
    <property type="project" value="UniProtKB-KW"/>
</dbReference>
<evidence type="ECO:0000256" key="2">
    <source>
        <dbReference type="ARBA" id="ARBA00022679"/>
    </source>
</evidence>
<dbReference type="Proteomes" id="UP001165685">
    <property type="component" value="Unassembled WGS sequence"/>
</dbReference>
<dbReference type="EMBL" id="JAQFWP010000089">
    <property type="protein sequence ID" value="MDA2808524.1"/>
    <property type="molecule type" value="Genomic_DNA"/>
</dbReference>
<gene>
    <name evidence="5" type="ORF">O4U47_28710</name>
</gene>
<dbReference type="RefSeq" id="WP_270681114.1">
    <property type="nucleotide sequence ID" value="NZ_JAQFWP010000089.1"/>
</dbReference>
<reference evidence="5" key="1">
    <citation type="submission" date="2023-01" db="EMBL/GenBank/DDBJ databases">
        <title>Draft genome sequence of Nocardiopsis sp. LSu2-4 isolated from halophytes.</title>
        <authorList>
            <person name="Duangmal K."/>
            <person name="Chantavorakit T."/>
        </authorList>
    </citation>
    <scope>NUCLEOTIDE SEQUENCE</scope>
    <source>
        <strain evidence="5">LSu2-4</strain>
    </source>
</reference>
<keyword evidence="3 5" id="KW-0418">Kinase</keyword>
<dbReference type="InterPro" id="IPR029056">
    <property type="entry name" value="Ribokinase-like"/>
</dbReference>
<evidence type="ECO:0000256" key="1">
    <source>
        <dbReference type="ARBA" id="ARBA00010688"/>
    </source>
</evidence>
<protein>
    <submittedName>
        <fullName evidence="5">Sugar kinase</fullName>
    </submittedName>
</protein>
<dbReference type="InterPro" id="IPR011611">
    <property type="entry name" value="PfkB_dom"/>
</dbReference>
<dbReference type="PANTHER" id="PTHR43320:SF2">
    <property type="entry name" value="2-DEHYDRO-3-DEOXYGLUCONOKINASE_2-DEHYDRO-3-DEOXYGALACTONOKINASE"/>
    <property type="match status" value="1"/>
</dbReference>
<dbReference type="PANTHER" id="PTHR43320">
    <property type="entry name" value="SUGAR KINASE"/>
    <property type="match status" value="1"/>
</dbReference>